<dbReference type="InterPro" id="IPR052155">
    <property type="entry name" value="Biofilm_reg_signaling"/>
</dbReference>
<feature type="domain" description="PAS" evidence="1">
    <location>
        <begin position="121"/>
        <end position="191"/>
    </location>
</feature>
<dbReference type="Pfam" id="PF00990">
    <property type="entry name" value="GGDEF"/>
    <property type="match status" value="1"/>
</dbReference>
<dbReference type="STRING" id="69895.SAMN05192551_10423"/>
<proteinExistence type="predicted"/>
<dbReference type="Pfam" id="PF13426">
    <property type="entry name" value="PAS_9"/>
    <property type="match status" value="1"/>
</dbReference>
<dbReference type="Pfam" id="PF08448">
    <property type="entry name" value="PAS_4"/>
    <property type="match status" value="1"/>
</dbReference>
<dbReference type="GO" id="GO:0006355">
    <property type="term" value="P:regulation of DNA-templated transcription"/>
    <property type="evidence" value="ECO:0007669"/>
    <property type="project" value="InterPro"/>
</dbReference>
<protein>
    <submittedName>
        <fullName evidence="3">PAS domain S-box-containing protein/diguanylate cyclase (GGDEF) domain-containing protein</fullName>
    </submittedName>
</protein>
<dbReference type="PROSITE" id="PS50112">
    <property type="entry name" value="PAS"/>
    <property type="match status" value="2"/>
</dbReference>
<dbReference type="SUPFAM" id="SSF55785">
    <property type="entry name" value="PYP-like sensor domain (PAS domain)"/>
    <property type="match status" value="3"/>
</dbReference>
<dbReference type="EMBL" id="FOQA01000004">
    <property type="protein sequence ID" value="SFH87930.1"/>
    <property type="molecule type" value="Genomic_DNA"/>
</dbReference>
<dbReference type="PANTHER" id="PTHR44757">
    <property type="entry name" value="DIGUANYLATE CYCLASE DGCP"/>
    <property type="match status" value="1"/>
</dbReference>
<feature type="domain" description="GGDEF" evidence="2">
    <location>
        <begin position="396"/>
        <end position="522"/>
    </location>
</feature>
<dbReference type="FunFam" id="3.30.70.270:FF:000001">
    <property type="entry name" value="Diguanylate cyclase domain protein"/>
    <property type="match status" value="1"/>
</dbReference>
<dbReference type="CDD" id="cd00130">
    <property type="entry name" value="PAS"/>
    <property type="match status" value="2"/>
</dbReference>
<sequence>MDAISLLLKATHDITALMDVGDDGKVRYNQINKAYSNVTGLELEEVMGKTPEEVYGDIHGKLLSSYYDPCIQEKKTVHYQATVNVLGDIRQVETRLTPIIKEEKVVQVLSCAQDKTDQRRMEERFSRFYSLSVEMMCILDKSGFILDINEAWVKKFHVQHKELLSKNIIDWIHPEDAQSFELAMQKVLTGHKEENLETRIKIGKQAYRWVSWSAVISIEENVLYATARDIDDQKKAKAQVDEQRKFMETLFKNSSDGIVLFDNHHRVIDINDSFKDIFGYSLEEIKGKDVDDVVCKNEKREEAEKITEAVMDGENIVTEGIRYSRDHKKKYLKIKGMLVTIDNEAKGGFGIYTDITKQKEDEEELRYLSFHDKLTGLYNRAYFEKEALRLDQAEYVPITVMIGDVDNLKLANDRYGHFVGDELLIRISRILEKSCRKSDVVARWGGDEFAILLPNTDKEQAKTILRRVKENCEEDSFDPVRLSISIGMAVKEKKEESLNSLIQKAEEEMYLAKGRRIQSLKN</sequence>
<dbReference type="NCBIfam" id="TIGR00229">
    <property type="entry name" value="sensory_box"/>
    <property type="match status" value="3"/>
</dbReference>
<dbReference type="InterPro" id="IPR029787">
    <property type="entry name" value="Nucleotide_cyclase"/>
</dbReference>
<name>A0A1I3DMG1_9FIRM</name>
<dbReference type="InterPro" id="IPR043128">
    <property type="entry name" value="Rev_trsase/Diguanyl_cyclase"/>
</dbReference>
<dbReference type="InterPro" id="IPR013767">
    <property type="entry name" value="PAS_fold"/>
</dbReference>
<evidence type="ECO:0000259" key="2">
    <source>
        <dbReference type="PROSITE" id="PS50887"/>
    </source>
</evidence>
<organism evidence="3 4">
    <name type="scientific">Tindallia magadiensis</name>
    <dbReference type="NCBI Taxonomy" id="69895"/>
    <lineage>
        <taxon>Bacteria</taxon>
        <taxon>Bacillati</taxon>
        <taxon>Bacillota</taxon>
        <taxon>Clostridia</taxon>
        <taxon>Peptostreptococcales</taxon>
        <taxon>Tindalliaceae</taxon>
        <taxon>Tindallia</taxon>
    </lineage>
</organism>
<dbReference type="PROSITE" id="PS50887">
    <property type="entry name" value="GGDEF"/>
    <property type="match status" value="1"/>
</dbReference>
<gene>
    <name evidence="3" type="ORF">SAMN05192551_10423</name>
</gene>
<dbReference type="InterPro" id="IPR035965">
    <property type="entry name" value="PAS-like_dom_sf"/>
</dbReference>
<dbReference type="Gene3D" id="3.30.450.20">
    <property type="entry name" value="PAS domain"/>
    <property type="match status" value="3"/>
</dbReference>
<dbReference type="Proteomes" id="UP000199287">
    <property type="component" value="Unassembled WGS sequence"/>
</dbReference>
<dbReference type="SMART" id="SM00091">
    <property type="entry name" value="PAS"/>
    <property type="match status" value="3"/>
</dbReference>
<evidence type="ECO:0000313" key="3">
    <source>
        <dbReference type="EMBL" id="SFH87930.1"/>
    </source>
</evidence>
<dbReference type="CDD" id="cd01949">
    <property type="entry name" value="GGDEF"/>
    <property type="match status" value="1"/>
</dbReference>
<feature type="domain" description="PAS" evidence="1">
    <location>
        <begin position="243"/>
        <end position="314"/>
    </location>
</feature>
<dbReference type="InterPro" id="IPR000160">
    <property type="entry name" value="GGDEF_dom"/>
</dbReference>
<accession>A0A1I3DMG1</accession>
<dbReference type="Gene3D" id="3.30.70.270">
    <property type="match status" value="1"/>
</dbReference>
<reference evidence="4" key="1">
    <citation type="submission" date="2016-10" db="EMBL/GenBank/DDBJ databases">
        <authorList>
            <person name="Varghese N."/>
            <person name="Submissions S."/>
        </authorList>
    </citation>
    <scope>NUCLEOTIDE SEQUENCE [LARGE SCALE GENOMIC DNA]</scope>
    <source>
        <strain evidence="4">Z-7934</strain>
    </source>
</reference>
<dbReference type="InterPro" id="IPR000014">
    <property type="entry name" value="PAS"/>
</dbReference>
<dbReference type="InterPro" id="IPR013656">
    <property type="entry name" value="PAS_4"/>
</dbReference>
<evidence type="ECO:0000313" key="4">
    <source>
        <dbReference type="Proteomes" id="UP000199287"/>
    </source>
</evidence>
<keyword evidence="4" id="KW-1185">Reference proteome</keyword>
<dbReference type="PANTHER" id="PTHR44757:SF2">
    <property type="entry name" value="BIOFILM ARCHITECTURE MAINTENANCE PROTEIN MBAA"/>
    <property type="match status" value="1"/>
</dbReference>
<dbReference type="Pfam" id="PF00989">
    <property type="entry name" value="PAS"/>
    <property type="match status" value="1"/>
</dbReference>
<dbReference type="SMART" id="SM00267">
    <property type="entry name" value="GGDEF"/>
    <property type="match status" value="1"/>
</dbReference>
<dbReference type="NCBIfam" id="TIGR00254">
    <property type="entry name" value="GGDEF"/>
    <property type="match status" value="1"/>
</dbReference>
<evidence type="ECO:0000259" key="1">
    <source>
        <dbReference type="PROSITE" id="PS50112"/>
    </source>
</evidence>
<dbReference type="SUPFAM" id="SSF55073">
    <property type="entry name" value="Nucleotide cyclase"/>
    <property type="match status" value="1"/>
</dbReference>
<dbReference type="AlphaFoldDB" id="A0A1I3DMG1"/>